<dbReference type="RefSeq" id="WP_253305441.1">
    <property type="nucleotide sequence ID" value="NZ_CP099582.1"/>
</dbReference>
<keyword evidence="1" id="KW-0812">Transmembrane</keyword>
<accession>A0A9E7SPU1</accession>
<dbReference type="EMBL" id="CP099582">
    <property type="protein sequence ID" value="USS41501.1"/>
    <property type="molecule type" value="Genomic_DNA"/>
</dbReference>
<dbReference type="Proteomes" id="UP001055732">
    <property type="component" value="Chromosome"/>
</dbReference>
<evidence type="ECO:0000313" key="2">
    <source>
        <dbReference type="EMBL" id="USS41501.1"/>
    </source>
</evidence>
<evidence type="ECO:0000256" key="1">
    <source>
        <dbReference type="SAM" id="Phobius"/>
    </source>
</evidence>
<evidence type="ECO:0000313" key="3">
    <source>
        <dbReference type="Proteomes" id="UP001055732"/>
    </source>
</evidence>
<name>A0A9E7SPU1_THEAG</name>
<reference evidence="2" key="2">
    <citation type="submission" date="2022-06" db="EMBL/GenBank/DDBJ databases">
        <authorList>
            <person name="Park Y.-J."/>
        </authorList>
    </citation>
    <scope>NUCLEOTIDE SEQUENCE</scope>
    <source>
        <strain evidence="2">TY</strain>
    </source>
</reference>
<keyword evidence="3" id="KW-1185">Reference proteome</keyword>
<keyword evidence="1" id="KW-0472">Membrane</keyword>
<proteinExistence type="predicted"/>
<protein>
    <submittedName>
        <fullName evidence="2">Uncharacterized protein</fullName>
    </submittedName>
</protein>
<reference evidence="2" key="1">
    <citation type="journal article" date="1998" name="Int. J. Syst. Bacteriol. 48 Pt">
        <title>Thermococcus guaymasensis sp. nov. and Thermococcus aggregans sp. nov., two novel thermophilic archaea isolated from the Guaymas Basin hydrothermal vent site.</title>
        <authorList>
            <person name="Canganella F."/>
            <person name="Jones W.J."/>
            <person name="Gambacorta A."/>
            <person name="Antranikian G."/>
        </authorList>
    </citation>
    <scope>NUCLEOTIDE SEQUENCE</scope>
    <source>
        <strain evidence="2">TY</strain>
    </source>
</reference>
<dbReference type="KEGG" id="tagg:NF865_04870"/>
<organism evidence="2 3">
    <name type="scientific">Thermococcus aggregans</name>
    <dbReference type="NCBI Taxonomy" id="110163"/>
    <lineage>
        <taxon>Archaea</taxon>
        <taxon>Methanobacteriati</taxon>
        <taxon>Methanobacteriota</taxon>
        <taxon>Thermococci</taxon>
        <taxon>Thermococcales</taxon>
        <taxon>Thermococcaceae</taxon>
        <taxon>Thermococcus</taxon>
    </lineage>
</organism>
<feature type="transmembrane region" description="Helical" evidence="1">
    <location>
        <begin position="33"/>
        <end position="50"/>
    </location>
</feature>
<dbReference type="AlphaFoldDB" id="A0A9E7SPU1"/>
<feature type="transmembrane region" description="Helical" evidence="1">
    <location>
        <begin position="7"/>
        <end position="27"/>
    </location>
</feature>
<keyword evidence="1" id="KW-1133">Transmembrane helix</keyword>
<gene>
    <name evidence="2" type="ORF">NF865_04870</name>
</gene>
<sequence>MERKRLYRLLLPVVIVLAFLYTLGLAGVVPFTVSYYTTIIFIFLFLFLWWEARFRRN</sequence>